<dbReference type="AlphaFoldDB" id="A0A223NRB0"/>
<name>A0A223NRB0_9SPHI</name>
<organism evidence="2 3">
    <name type="scientific">Mucilaginibacter xinganensis</name>
    <dbReference type="NCBI Taxonomy" id="1234841"/>
    <lineage>
        <taxon>Bacteria</taxon>
        <taxon>Pseudomonadati</taxon>
        <taxon>Bacteroidota</taxon>
        <taxon>Sphingobacteriia</taxon>
        <taxon>Sphingobacteriales</taxon>
        <taxon>Sphingobacteriaceae</taxon>
        <taxon>Mucilaginibacter</taxon>
    </lineage>
</organism>
<dbReference type="EMBL" id="CP022743">
    <property type="protein sequence ID" value="ASU32290.1"/>
    <property type="molecule type" value="Genomic_DNA"/>
</dbReference>
<feature type="signal peptide" evidence="1">
    <location>
        <begin position="1"/>
        <end position="21"/>
    </location>
</feature>
<dbReference type="Proteomes" id="UP000215002">
    <property type="component" value="Chromosome"/>
</dbReference>
<keyword evidence="3" id="KW-1185">Reference proteome</keyword>
<evidence type="ECO:0008006" key="4">
    <source>
        <dbReference type="Google" id="ProtNLM"/>
    </source>
</evidence>
<evidence type="ECO:0000313" key="2">
    <source>
        <dbReference type="EMBL" id="ASU32290.1"/>
    </source>
</evidence>
<evidence type="ECO:0000256" key="1">
    <source>
        <dbReference type="SAM" id="SignalP"/>
    </source>
</evidence>
<dbReference type="KEGG" id="muc:MuYL_0387"/>
<feature type="chain" id="PRO_5011968222" description="DUF5723 domain-containing protein" evidence="1">
    <location>
        <begin position="22"/>
        <end position="418"/>
    </location>
</feature>
<proteinExistence type="predicted"/>
<evidence type="ECO:0000313" key="3">
    <source>
        <dbReference type="Proteomes" id="UP000215002"/>
    </source>
</evidence>
<reference evidence="2 3" key="1">
    <citation type="submission" date="2017-08" db="EMBL/GenBank/DDBJ databases">
        <title>Complete genome sequence of Mucilaginibacter sp. strain BJC16-A31.</title>
        <authorList>
            <consortium name="Henan University of Science and Technology"/>
            <person name="You X."/>
        </authorList>
    </citation>
    <scope>NUCLEOTIDE SEQUENCE [LARGE SCALE GENOMIC DNA]</scope>
    <source>
        <strain evidence="2 3">BJC16-A31</strain>
    </source>
</reference>
<keyword evidence="1" id="KW-0732">Signal</keyword>
<accession>A0A223NRB0</accession>
<dbReference type="OrthoDB" id="918082at2"/>
<dbReference type="RefSeq" id="WP_094568908.1">
    <property type="nucleotide sequence ID" value="NZ_CP022743.1"/>
</dbReference>
<protein>
    <recommendedName>
        <fullName evidence="4">DUF5723 domain-containing protein</fullName>
    </recommendedName>
</protein>
<gene>
    <name evidence="2" type="ORF">MuYL_0387</name>
</gene>
<sequence>MKIKTLFFCILLIAGSSRLFAQQKDTVVNFDQLRAPSSPAFNLLGISPNDIERPKNPTDFAFSVGNASNGLSTVPKSYALEMSPFWVFGGKSTFEQFIDNKNIGNNIKQTLVFSLGSTTARSVKDSAEFRQIGISVKFSILRGKVGYEFTKWDKEASKYLAEYGTFYGHIRDSLTAANQAAIDPLLKLYVQYKTTDPDKAAAILKAVQAMNDALDVKVRVLAQDTTTSKNKVWLAKLAQLSSQTAFRRYGFTMDWAAGTVIDFPDSSFNRSYLSKFATWLTFGYEWQNGNNAMFLVRYAANFNRFYRNDLNLVVKDIDIGDLDLGLRVYKDFTDKLTLSAEYITRLPFYSDATLKSNMIATPSRTDKYDFSLNYKLAKNQNISFTYGKNFDNVVTKSGNLIAAVNYMIGLGSARGLSR</sequence>